<feature type="transmembrane region" description="Helical" evidence="2">
    <location>
        <begin position="125"/>
        <end position="145"/>
    </location>
</feature>
<dbReference type="Gene3D" id="2.70.70.10">
    <property type="entry name" value="Glucose Permease (Domain IIA)"/>
    <property type="match status" value="1"/>
</dbReference>
<feature type="region of interest" description="Disordered" evidence="1">
    <location>
        <begin position="54"/>
        <end position="92"/>
    </location>
</feature>
<gene>
    <name evidence="4" type="ORF">Q3C12_32550</name>
</gene>
<proteinExistence type="predicted"/>
<evidence type="ECO:0000313" key="5">
    <source>
        <dbReference type="Proteomes" id="UP001168883"/>
    </source>
</evidence>
<dbReference type="InterPro" id="IPR016047">
    <property type="entry name" value="M23ase_b-sheet_dom"/>
</dbReference>
<dbReference type="Pfam" id="PF01551">
    <property type="entry name" value="Peptidase_M23"/>
    <property type="match status" value="1"/>
</dbReference>
<accession>A0ABT8VL64</accession>
<dbReference type="EMBL" id="JAUMKJ010000076">
    <property type="protein sequence ID" value="MDO3681727.1"/>
    <property type="molecule type" value="Genomic_DNA"/>
</dbReference>
<sequence>METRKNVRERRSEKIRKLQEGGGRRPGRDTEYAHFEFPSGGAIREWEWDRDSLGTGSEWRFRSDDPRGLPGPYSRQEGPTRPDLYDPADPEEEWNRKWQRELSRMSREDDGGTFFRPGGPRAGRLAVRLLISGMLFAAVWGMFLLDRPWANKGKQWVTAALTEPFDTVALASWYESKFGSAPSFLPAMNPAKHTEAQKVAVVSKHYFPPVAGKLIAPFTPVQGGVLVEAAAGSPVATIDTGLVTFAGPKEDIGFTVVLRHAEGMESVYGHLEPGKVQPGDWFKGGESIGTIAEPAGGQGAGTLFFAVSKNGKPVNPMDVISFD</sequence>
<dbReference type="InterPro" id="IPR011055">
    <property type="entry name" value="Dup_hybrid_motif"/>
</dbReference>
<evidence type="ECO:0000256" key="2">
    <source>
        <dbReference type="SAM" id="Phobius"/>
    </source>
</evidence>
<reference evidence="4" key="1">
    <citation type="submission" date="2023-07" db="EMBL/GenBank/DDBJ databases">
        <authorList>
            <person name="Aktuganov G."/>
            <person name="Boyko T."/>
            <person name="Delegan Y."/>
            <person name="Galimzianova N."/>
            <person name="Gilvanova E."/>
            <person name="Korobov V."/>
            <person name="Kuzmina L."/>
            <person name="Melentiev A."/>
            <person name="Milman P."/>
            <person name="Ryabova A."/>
            <person name="Stupak E."/>
            <person name="Yasakov T."/>
            <person name="Zharikova N."/>
            <person name="Zhurenko E."/>
        </authorList>
    </citation>
    <scope>NUCLEOTIDE SEQUENCE</scope>
    <source>
        <strain evidence="4">IB-739</strain>
    </source>
</reference>
<dbReference type="Proteomes" id="UP001168883">
    <property type="component" value="Unassembled WGS sequence"/>
</dbReference>
<dbReference type="InterPro" id="IPR050570">
    <property type="entry name" value="Cell_wall_metabolism_enzyme"/>
</dbReference>
<feature type="region of interest" description="Disordered" evidence="1">
    <location>
        <begin position="1"/>
        <end position="34"/>
    </location>
</feature>
<name>A0ABT8VL64_9BACL</name>
<evidence type="ECO:0000313" key="4">
    <source>
        <dbReference type="EMBL" id="MDO3681727.1"/>
    </source>
</evidence>
<dbReference type="PANTHER" id="PTHR21666">
    <property type="entry name" value="PEPTIDASE-RELATED"/>
    <property type="match status" value="1"/>
</dbReference>
<evidence type="ECO:0000259" key="3">
    <source>
        <dbReference type="Pfam" id="PF01551"/>
    </source>
</evidence>
<evidence type="ECO:0000256" key="1">
    <source>
        <dbReference type="SAM" id="MobiDB-lite"/>
    </source>
</evidence>
<keyword evidence="2" id="KW-1133">Transmembrane helix</keyword>
<keyword evidence="2" id="KW-0812">Transmembrane</keyword>
<keyword evidence="2" id="KW-0472">Membrane</keyword>
<dbReference type="SUPFAM" id="SSF51261">
    <property type="entry name" value="Duplicated hybrid motif"/>
    <property type="match status" value="1"/>
</dbReference>
<dbReference type="RefSeq" id="WP_302881343.1">
    <property type="nucleotide sequence ID" value="NZ_JAUMKJ010000076.1"/>
</dbReference>
<organism evidence="4 5">
    <name type="scientific">Paenibacillus ehimensis</name>
    <dbReference type="NCBI Taxonomy" id="79264"/>
    <lineage>
        <taxon>Bacteria</taxon>
        <taxon>Bacillati</taxon>
        <taxon>Bacillota</taxon>
        <taxon>Bacilli</taxon>
        <taxon>Bacillales</taxon>
        <taxon>Paenibacillaceae</taxon>
        <taxon>Paenibacillus</taxon>
    </lineage>
</organism>
<keyword evidence="5" id="KW-1185">Reference proteome</keyword>
<dbReference type="PANTHER" id="PTHR21666:SF270">
    <property type="entry name" value="MUREIN HYDROLASE ACTIVATOR ENVC"/>
    <property type="match status" value="1"/>
</dbReference>
<feature type="domain" description="M23ase beta-sheet core" evidence="3">
    <location>
        <begin position="223"/>
        <end position="316"/>
    </location>
</feature>
<comment type="caution">
    <text evidence="4">The sequence shown here is derived from an EMBL/GenBank/DDBJ whole genome shotgun (WGS) entry which is preliminary data.</text>
</comment>
<protein>
    <submittedName>
        <fullName evidence="4">Peptidoglycan DD-metalloendopeptidase family protein</fullName>
    </submittedName>
</protein>
<dbReference type="CDD" id="cd12797">
    <property type="entry name" value="M23_peptidase"/>
    <property type="match status" value="1"/>
</dbReference>